<reference evidence="3 4" key="1">
    <citation type="submission" date="2020-02" db="EMBL/GenBank/DDBJ databases">
        <authorList>
            <person name="Zheng R.K."/>
            <person name="Sun C.M."/>
        </authorList>
    </citation>
    <scope>NUCLEOTIDE SEQUENCE [LARGE SCALE GENOMIC DNA]</scope>
    <source>
        <strain evidence="4">zrk13</strain>
    </source>
</reference>
<dbReference type="EMBL" id="CP048914">
    <property type="protein sequence ID" value="QMS85575.1"/>
    <property type="molecule type" value="Genomic_DNA"/>
</dbReference>
<evidence type="ECO:0000313" key="4">
    <source>
        <dbReference type="Proteomes" id="UP000514720"/>
    </source>
</evidence>
<dbReference type="RefSeq" id="WP_258877376.1">
    <property type="nucleotide sequence ID" value="NZ_CP048914.1"/>
</dbReference>
<sequence>MKTVIVFGFLLVLTGFTMLTTDTSTPLGVDSIAGASTLETRIDGVASSSISSSFSLNSLAGVSTLFYDDDYDDDDYEEQEDEWEWEWEDDD</sequence>
<evidence type="ECO:0000313" key="3">
    <source>
        <dbReference type="EMBL" id="QMS85575.1"/>
    </source>
</evidence>
<proteinExistence type="predicted"/>
<feature type="region of interest" description="Disordered" evidence="1">
    <location>
        <begin position="70"/>
        <end position="91"/>
    </location>
</feature>
<protein>
    <submittedName>
        <fullName evidence="3">Uncharacterized protein</fullName>
    </submittedName>
</protein>
<dbReference type="KEGG" id="xcl:G4Z02_07415"/>
<accession>A0A7L7KSJ9</accession>
<organism evidence="3 4">
    <name type="scientific">Candidatus Xianfuyuplasma coldseepsis</name>
    <dbReference type="NCBI Taxonomy" id="2782163"/>
    <lineage>
        <taxon>Bacteria</taxon>
        <taxon>Bacillati</taxon>
        <taxon>Mycoplasmatota</taxon>
        <taxon>Mollicutes</taxon>
        <taxon>Candidatus Izemoplasmatales</taxon>
        <taxon>Candidatus Izemoplasmataceae</taxon>
        <taxon>Candidatus Xianfuyuplasma</taxon>
    </lineage>
</organism>
<feature type="chain" id="PRO_5036487184" evidence="2">
    <location>
        <begin position="21"/>
        <end position="91"/>
    </location>
</feature>
<evidence type="ECO:0000256" key="2">
    <source>
        <dbReference type="SAM" id="SignalP"/>
    </source>
</evidence>
<keyword evidence="2" id="KW-0732">Signal</keyword>
<feature type="signal peptide" evidence="2">
    <location>
        <begin position="1"/>
        <end position="20"/>
    </location>
</feature>
<name>A0A7L7KSJ9_9MOLU</name>
<evidence type="ECO:0000256" key="1">
    <source>
        <dbReference type="SAM" id="MobiDB-lite"/>
    </source>
</evidence>
<dbReference type="AlphaFoldDB" id="A0A7L7KSJ9"/>
<gene>
    <name evidence="3" type="ORF">G4Z02_07415</name>
</gene>
<dbReference type="Proteomes" id="UP000514720">
    <property type="component" value="Chromosome"/>
</dbReference>
<keyword evidence="4" id="KW-1185">Reference proteome</keyword>